<evidence type="ECO:0000256" key="2">
    <source>
        <dbReference type="ARBA" id="ARBA00022649"/>
    </source>
</evidence>
<dbReference type="AlphaFoldDB" id="R7G9E1"/>
<comment type="caution">
    <text evidence="3">The sequence shown here is derived from an EMBL/GenBank/DDBJ whole genome shotgun (WGS) entry which is preliminary data.</text>
</comment>
<dbReference type="Gene3D" id="2.30.30.110">
    <property type="match status" value="1"/>
</dbReference>
<reference evidence="3" key="1">
    <citation type="submission" date="2012-11" db="EMBL/GenBank/DDBJ databases">
        <title>Dependencies among metagenomic species, viruses, plasmids and units of genetic variation.</title>
        <authorList>
            <person name="Nielsen H.B."/>
            <person name="Almeida M."/>
            <person name="Juncker A.S."/>
            <person name="Rasmussen S."/>
            <person name="Li J."/>
            <person name="Sunagawa S."/>
            <person name="Plichta D."/>
            <person name="Gautier L."/>
            <person name="Le Chatelier E."/>
            <person name="Peletier E."/>
            <person name="Bonde I."/>
            <person name="Nielsen T."/>
            <person name="Manichanh C."/>
            <person name="Arumugam M."/>
            <person name="Batto J."/>
            <person name="Santos M.B.Q.D."/>
            <person name="Blom N."/>
            <person name="Borruel N."/>
            <person name="Burgdorf K.S."/>
            <person name="Boumezbeur F."/>
            <person name="Casellas F."/>
            <person name="Dore J."/>
            <person name="Guarner F."/>
            <person name="Hansen T."/>
            <person name="Hildebrand F."/>
            <person name="Kaas R.S."/>
            <person name="Kennedy S."/>
            <person name="Kristiansen K."/>
            <person name="Kultima J.R."/>
            <person name="Leonard P."/>
            <person name="Levenez F."/>
            <person name="Lund O."/>
            <person name="Moumen B."/>
            <person name="Le Paslier D."/>
            <person name="Pons N."/>
            <person name="Pedersen O."/>
            <person name="Prifti E."/>
            <person name="Qin J."/>
            <person name="Raes J."/>
            <person name="Tap J."/>
            <person name="Tims S."/>
            <person name="Ussery D.W."/>
            <person name="Yamada T."/>
            <person name="MetaHit consortium"/>
            <person name="Renault P."/>
            <person name="Sicheritz-Ponten T."/>
            <person name="Bork P."/>
            <person name="Wang J."/>
            <person name="Brunak S."/>
            <person name="Ehrlich S.D."/>
        </authorList>
    </citation>
    <scope>NUCLEOTIDE SEQUENCE [LARGE SCALE GENOMIC DNA]</scope>
</reference>
<evidence type="ECO:0000313" key="4">
    <source>
        <dbReference type="Proteomes" id="UP000018093"/>
    </source>
</evidence>
<organism evidence="3 4">
    <name type="scientific">Amedibacillus dolichus CAG:375</name>
    <dbReference type="NCBI Taxonomy" id="1263076"/>
    <lineage>
        <taxon>Bacteria</taxon>
        <taxon>Bacillati</taxon>
        <taxon>Bacillota</taxon>
        <taxon>Erysipelotrichia</taxon>
        <taxon>Erysipelotrichales</taxon>
        <taxon>Erysipelotrichaceae</taxon>
        <taxon>Amedibacillus</taxon>
    </lineage>
</organism>
<dbReference type="GO" id="GO:0003677">
    <property type="term" value="F:DNA binding"/>
    <property type="evidence" value="ECO:0007669"/>
    <property type="project" value="InterPro"/>
</dbReference>
<sequence length="111" mass="13096">MKPSSWEIWDANVAFEDDPHTLKRRPVLVISPKDIFILSLKITSHEPRKMYPGEYQIKKWREAGLNKPSTVRCSKRLNLIESDFIKKRGKLQVIDMIEVRNILHEIKSKKL</sequence>
<evidence type="ECO:0000256" key="1">
    <source>
        <dbReference type="ARBA" id="ARBA00007521"/>
    </source>
</evidence>
<protein>
    <recommendedName>
        <fullName evidence="5">Toxin-antitoxin system toxin component MazF family</fullName>
    </recommendedName>
</protein>
<evidence type="ECO:0008006" key="5">
    <source>
        <dbReference type="Google" id="ProtNLM"/>
    </source>
</evidence>
<dbReference type="Pfam" id="PF02452">
    <property type="entry name" value="PemK_toxin"/>
    <property type="match status" value="1"/>
</dbReference>
<dbReference type="InterPro" id="IPR003477">
    <property type="entry name" value="PemK-like"/>
</dbReference>
<dbReference type="EMBL" id="CBIN010000283">
    <property type="protein sequence ID" value="CDE23611.1"/>
    <property type="molecule type" value="Genomic_DNA"/>
</dbReference>
<name>R7G9E1_9FIRM</name>
<dbReference type="Proteomes" id="UP000018093">
    <property type="component" value="Unassembled WGS sequence"/>
</dbReference>
<dbReference type="SUPFAM" id="SSF50118">
    <property type="entry name" value="Cell growth inhibitor/plasmid maintenance toxic component"/>
    <property type="match status" value="1"/>
</dbReference>
<accession>R7G9E1</accession>
<comment type="similarity">
    <text evidence="1">Belongs to the PemK/MazF family.</text>
</comment>
<gene>
    <name evidence="3" type="ORF">BN631_00247</name>
</gene>
<keyword evidence="2" id="KW-1277">Toxin-antitoxin system</keyword>
<evidence type="ECO:0000313" key="3">
    <source>
        <dbReference type="EMBL" id="CDE23611.1"/>
    </source>
</evidence>
<dbReference type="InterPro" id="IPR011067">
    <property type="entry name" value="Plasmid_toxin/cell-grow_inhib"/>
</dbReference>
<proteinExistence type="inferred from homology"/>